<evidence type="ECO:0000256" key="15">
    <source>
        <dbReference type="SAM" id="Coils"/>
    </source>
</evidence>
<accession>A0AAD1ULC1</accession>
<dbReference type="Gene3D" id="1.10.8.60">
    <property type="match status" value="1"/>
</dbReference>
<evidence type="ECO:0000256" key="8">
    <source>
        <dbReference type="ARBA" id="ARBA00022833"/>
    </source>
</evidence>
<evidence type="ECO:0000256" key="1">
    <source>
        <dbReference type="ARBA" id="ARBA00001947"/>
    </source>
</evidence>
<dbReference type="GO" id="GO:0046872">
    <property type="term" value="F:metal ion binding"/>
    <property type="evidence" value="ECO:0007669"/>
    <property type="project" value="UniProtKB-KW"/>
</dbReference>
<evidence type="ECO:0000256" key="6">
    <source>
        <dbReference type="ARBA" id="ARBA00022741"/>
    </source>
</evidence>
<evidence type="ECO:0000313" key="19">
    <source>
        <dbReference type="Proteomes" id="UP001295684"/>
    </source>
</evidence>
<dbReference type="InterPro" id="IPR003593">
    <property type="entry name" value="AAA+_ATPase"/>
</dbReference>
<dbReference type="PANTHER" id="PTHR23076:SF97">
    <property type="entry name" value="ATP-DEPENDENT ZINC METALLOPROTEASE YME1L1"/>
    <property type="match status" value="1"/>
</dbReference>
<comment type="cofactor">
    <cofactor evidence="1">
        <name>Zn(2+)</name>
        <dbReference type="ChEBI" id="CHEBI:29105"/>
    </cofactor>
</comment>
<dbReference type="Pfam" id="PF17862">
    <property type="entry name" value="AAA_lid_3"/>
    <property type="match status" value="1"/>
</dbReference>
<evidence type="ECO:0000256" key="9">
    <source>
        <dbReference type="ARBA" id="ARBA00022840"/>
    </source>
</evidence>
<dbReference type="InterPro" id="IPR003959">
    <property type="entry name" value="ATPase_AAA_core"/>
</dbReference>
<dbReference type="SMART" id="SM00382">
    <property type="entry name" value="AAA"/>
    <property type="match status" value="1"/>
</dbReference>
<name>A0AAD1ULC1_EUPCR</name>
<keyword evidence="12" id="KW-0482">Metalloprotease</keyword>
<dbReference type="PROSITE" id="PS00674">
    <property type="entry name" value="AAA"/>
    <property type="match status" value="1"/>
</dbReference>
<reference evidence="18" key="1">
    <citation type="submission" date="2023-07" db="EMBL/GenBank/DDBJ databases">
        <authorList>
            <consortium name="AG Swart"/>
            <person name="Singh M."/>
            <person name="Singh A."/>
            <person name="Seah K."/>
            <person name="Emmerich C."/>
        </authorList>
    </citation>
    <scope>NUCLEOTIDE SEQUENCE</scope>
    <source>
        <strain evidence="18">DP1</strain>
    </source>
</reference>
<evidence type="ECO:0000256" key="3">
    <source>
        <dbReference type="ARBA" id="ARBA00022670"/>
    </source>
</evidence>
<dbReference type="InterPro" id="IPR027417">
    <property type="entry name" value="P-loop_NTPase"/>
</dbReference>
<evidence type="ECO:0000256" key="12">
    <source>
        <dbReference type="ARBA" id="ARBA00023049"/>
    </source>
</evidence>
<comment type="subcellular location">
    <subcellularLocation>
        <location evidence="2">Membrane</location>
        <topology evidence="2">Multi-pass membrane protein</topology>
    </subcellularLocation>
</comment>
<evidence type="ECO:0000256" key="16">
    <source>
        <dbReference type="SAM" id="Phobius"/>
    </source>
</evidence>
<dbReference type="Proteomes" id="UP001295684">
    <property type="component" value="Unassembled WGS sequence"/>
</dbReference>
<comment type="similarity">
    <text evidence="14">Belongs to the AAA ATPase family.</text>
</comment>
<feature type="transmembrane region" description="Helical" evidence="16">
    <location>
        <begin position="120"/>
        <end position="139"/>
    </location>
</feature>
<dbReference type="InterPro" id="IPR041569">
    <property type="entry name" value="AAA_lid_3"/>
</dbReference>
<keyword evidence="9 14" id="KW-0067">ATP-binding</keyword>
<dbReference type="GO" id="GO:0004176">
    <property type="term" value="F:ATP-dependent peptidase activity"/>
    <property type="evidence" value="ECO:0007669"/>
    <property type="project" value="TreeGrafter"/>
</dbReference>
<sequence>MESLRRGFKKMVQFIKLWINKFFLFIKQHKFKSAIAAIAIVALLVKRLMRKYLYASQFLNLVSEDKVFSVFVYGMFLSFKMKGSSTLYFTDRSMLTDSDLFHLFNKHRIKFATSPIEDRLIGTIVVGVILPALVMVLAMKNLMIPKKNSNHLFQGDENMVLFSDIGGNEFAKSSLQEIIDYIKSPDDYSSYGIRLPKGVLLYGPPGTGKTLLAKAVANECGANFLYTCGSDFVEIFVGQGPKRIREMFKEARSYKKCIIFIDEIDSLGYERNKQSLCKEADNTLNQLLSEMDGFQESKGITVIGATNQPDILDKALLRPGRFDRKIKINLPEKAERCDILNIHLSKRMTDVTQEGVQEVAEITKNFSGSELENIVNEASFAAYRRARKNIRQGKIRNDDIKECAQRAIQEKESLEGNKRNSQADWTSIYKNLIINPHALSK</sequence>
<dbReference type="GO" id="GO:0016887">
    <property type="term" value="F:ATP hydrolysis activity"/>
    <property type="evidence" value="ECO:0007669"/>
    <property type="project" value="InterPro"/>
</dbReference>
<evidence type="ECO:0000256" key="11">
    <source>
        <dbReference type="ARBA" id="ARBA00022989"/>
    </source>
</evidence>
<dbReference type="SUPFAM" id="SSF52540">
    <property type="entry name" value="P-loop containing nucleoside triphosphate hydrolases"/>
    <property type="match status" value="1"/>
</dbReference>
<evidence type="ECO:0000256" key="7">
    <source>
        <dbReference type="ARBA" id="ARBA00022801"/>
    </source>
</evidence>
<evidence type="ECO:0000259" key="17">
    <source>
        <dbReference type="SMART" id="SM00382"/>
    </source>
</evidence>
<evidence type="ECO:0000256" key="5">
    <source>
        <dbReference type="ARBA" id="ARBA00022723"/>
    </source>
</evidence>
<dbReference type="GO" id="GO:0006508">
    <property type="term" value="P:proteolysis"/>
    <property type="evidence" value="ECO:0007669"/>
    <property type="project" value="UniProtKB-KW"/>
</dbReference>
<feature type="coiled-coil region" evidence="15">
    <location>
        <begin position="397"/>
        <end position="424"/>
    </location>
</feature>
<proteinExistence type="inferred from homology"/>
<evidence type="ECO:0000256" key="4">
    <source>
        <dbReference type="ARBA" id="ARBA00022692"/>
    </source>
</evidence>
<keyword evidence="15" id="KW-0175">Coiled coil</keyword>
<gene>
    <name evidence="18" type="ORF">ECRASSUSDP1_LOCUS10213</name>
</gene>
<keyword evidence="10" id="KW-0809">Transit peptide</keyword>
<dbReference type="GO" id="GO:0008237">
    <property type="term" value="F:metallopeptidase activity"/>
    <property type="evidence" value="ECO:0007669"/>
    <property type="project" value="UniProtKB-KW"/>
</dbReference>
<keyword evidence="4 16" id="KW-0812">Transmembrane</keyword>
<dbReference type="Pfam" id="PF00004">
    <property type="entry name" value="AAA"/>
    <property type="match status" value="1"/>
</dbReference>
<dbReference type="EMBL" id="CAMPGE010010062">
    <property type="protein sequence ID" value="CAI2368917.1"/>
    <property type="molecule type" value="Genomic_DNA"/>
</dbReference>
<dbReference type="FunFam" id="3.40.50.300:FF:000277">
    <property type="entry name" value="ATP-dependent zinc metalloprotease FtsH"/>
    <property type="match status" value="1"/>
</dbReference>
<keyword evidence="6 14" id="KW-0547">Nucleotide-binding</keyword>
<keyword evidence="13 16" id="KW-0472">Membrane</keyword>
<keyword evidence="3" id="KW-0645">Protease</keyword>
<keyword evidence="7" id="KW-0378">Hydrolase</keyword>
<dbReference type="AlphaFoldDB" id="A0AAD1ULC1"/>
<keyword evidence="8" id="KW-0862">Zinc</keyword>
<evidence type="ECO:0000256" key="13">
    <source>
        <dbReference type="ARBA" id="ARBA00023136"/>
    </source>
</evidence>
<protein>
    <recommendedName>
        <fullName evidence="17">AAA+ ATPase domain-containing protein</fullName>
    </recommendedName>
</protein>
<dbReference type="GO" id="GO:0005524">
    <property type="term" value="F:ATP binding"/>
    <property type="evidence" value="ECO:0007669"/>
    <property type="project" value="UniProtKB-KW"/>
</dbReference>
<keyword evidence="19" id="KW-1185">Reference proteome</keyword>
<dbReference type="Gene3D" id="3.40.50.300">
    <property type="entry name" value="P-loop containing nucleotide triphosphate hydrolases"/>
    <property type="match status" value="1"/>
</dbReference>
<comment type="caution">
    <text evidence="18">The sequence shown here is derived from an EMBL/GenBank/DDBJ whole genome shotgun (WGS) entry which is preliminary data.</text>
</comment>
<dbReference type="GO" id="GO:0016020">
    <property type="term" value="C:membrane"/>
    <property type="evidence" value="ECO:0007669"/>
    <property type="project" value="UniProtKB-SubCell"/>
</dbReference>
<dbReference type="PANTHER" id="PTHR23076">
    <property type="entry name" value="METALLOPROTEASE M41 FTSH"/>
    <property type="match status" value="1"/>
</dbReference>
<dbReference type="InterPro" id="IPR003960">
    <property type="entry name" value="ATPase_AAA_CS"/>
</dbReference>
<evidence type="ECO:0000256" key="10">
    <source>
        <dbReference type="ARBA" id="ARBA00022946"/>
    </source>
</evidence>
<feature type="domain" description="AAA+ ATPase" evidence="17">
    <location>
        <begin position="195"/>
        <end position="332"/>
    </location>
</feature>
<evidence type="ECO:0000256" key="14">
    <source>
        <dbReference type="RuleBase" id="RU003651"/>
    </source>
</evidence>
<evidence type="ECO:0000313" key="18">
    <source>
        <dbReference type="EMBL" id="CAI2368917.1"/>
    </source>
</evidence>
<keyword evidence="5" id="KW-0479">Metal-binding</keyword>
<keyword evidence="11 16" id="KW-1133">Transmembrane helix</keyword>
<evidence type="ECO:0000256" key="2">
    <source>
        <dbReference type="ARBA" id="ARBA00004141"/>
    </source>
</evidence>
<organism evidence="18 19">
    <name type="scientific">Euplotes crassus</name>
    <dbReference type="NCBI Taxonomy" id="5936"/>
    <lineage>
        <taxon>Eukaryota</taxon>
        <taxon>Sar</taxon>
        <taxon>Alveolata</taxon>
        <taxon>Ciliophora</taxon>
        <taxon>Intramacronucleata</taxon>
        <taxon>Spirotrichea</taxon>
        <taxon>Hypotrichia</taxon>
        <taxon>Euplotida</taxon>
        <taxon>Euplotidae</taxon>
        <taxon>Moneuplotes</taxon>
    </lineage>
</organism>